<accession>A0AAD1YKU7</accession>
<sequence>MVKCHGEIEPPSPSSSIDQSDDEEEEEEEISYNDLKKRMWKDRIRLEKIMAQRERLEPESKPNQEQLRKKIMSRAQHEILKYMVKIMEVCNAQGFVYGIIPEKGKPVTGSSDSLKEWWKEKVSFDKHAPVAIAEFLQKIVKQGNLDPISYVHLLQELRDTTLGSILSALMQYCVPPQRRFPLEIGLSPPWWPKGNEVWWGDQGVVAQEQGVPPYKKPHDLKKAWKVSVLAAIIKHMYPNMDRLRRLVNQSKSLQHKMTVTETTTWSRVVNQEEALLKLTEKALKISPSKEEEENKEIAELLDGSNQKRKFESESEEPAATLYACQNSECPQSELEFGSEYKKSRTDHEATCSYSKDDLFAVINQEIVDENQEGVITRQEASLNDWINMLLEKGNANLDEQSNEFVGETISSAIGNYGNYWGENIIEQFHLDPTYGNVDLEQILHEEGAISIWDLAYQKTED</sequence>
<dbReference type="AlphaFoldDB" id="A0AAD1YKU7"/>
<evidence type="ECO:0000256" key="4">
    <source>
        <dbReference type="ARBA" id="ARBA00023242"/>
    </source>
</evidence>
<organism evidence="7 8">
    <name type="scientific">Fraxinus pennsylvanica</name>
    <dbReference type="NCBI Taxonomy" id="56036"/>
    <lineage>
        <taxon>Eukaryota</taxon>
        <taxon>Viridiplantae</taxon>
        <taxon>Streptophyta</taxon>
        <taxon>Embryophyta</taxon>
        <taxon>Tracheophyta</taxon>
        <taxon>Spermatophyta</taxon>
        <taxon>Magnoliopsida</taxon>
        <taxon>eudicotyledons</taxon>
        <taxon>Gunneridae</taxon>
        <taxon>Pentapetalae</taxon>
        <taxon>asterids</taxon>
        <taxon>lamiids</taxon>
        <taxon>Lamiales</taxon>
        <taxon>Oleaceae</taxon>
        <taxon>Oleeae</taxon>
        <taxon>Fraxinus</taxon>
    </lineage>
</organism>
<dbReference type="PANTHER" id="PTHR33305">
    <property type="entry name" value="ETHYLENE INSENSITIVE 3-LIKE 2 PROTEIN"/>
    <property type="match status" value="1"/>
</dbReference>
<evidence type="ECO:0000256" key="5">
    <source>
        <dbReference type="SAM" id="MobiDB-lite"/>
    </source>
</evidence>
<name>A0AAD1YKU7_9LAMI</name>
<keyword evidence="3" id="KW-0936">Ethylene signaling pathway</keyword>
<dbReference type="InterPro" id="IPR023278">
    <property type="entry name" value="Ethylene_insens-like_DNA-bd"/>
</dbReference>
<dbReference type="GO" id="GO:0003700">
    <property type="term" value="F:DNA-binding transcription factor activity"/>
    <property type="evidence" value="ECO:0007669"/>
    <property type="project" value="InterPro"/>
</dbReference>
<evidence type="ECO:0000256" key="2">
    <source>
        <dbReference type="ARBA" id="ARBA00009416"/>
    </source>
</evidence>
<comment type="similarity">
    <text evidence="2">Belongs to the EIN3 family.</text>
</comment>
<dbReference type="EMBL" id="OU503036">
    <property type="protein sequence ID" value="CAI9753149.1"/>
    <property type="molecule type" value="Genomic_DNA"/>
</dbReference>
<dbReference type="GO" id="GO:0005634">
    <property type="term" value="C:nucleus"/>
    <property type="evidence" value="ECO:0007669"/>
    <property type="project" value="UniProtKB-SubCell"/>
</dbReference>
<evidence type="ECO:0000259" key="6">
    <source>
        <dbReference type="Pfam" id="PF04873"/>
    </source>
</evidence>
<protein>
    <recommendedName>
        <fullName evidence="6">Ethylene insensitive 3-like DNA-binding domain-containing protein</fullName>
    </recommendedName>
</protein>
<feature type="domain" description="Ethylene insensitive 3-like DNA-binding" evidence="6">
    <location>
        <begin position="33"/>
        <end position="273"/>
    </location>
</feature>
<feature type="region of interest" description="Disordered" evidence="5">
    <location>
        <begin position="1"/>
        <end position="31"/>
    </location>
</feature>
<dbReference type="FunFam" id="1.10.3180.10:FF:000001">
    <property type="entry name" value="Ethylene insensitive 3-like 1"/>
    <property type="match status" value="1"/>
</dbReference>
<dbReference type="InterPro" id="IPR047091">
    <property type="entry name" value="EIN3-like_DNA-bd"/>
</dbReference>
<proteinExistence type="inferred from homology"/>
<evidence type="ECO:0000313" key="7">
    <source>
        <dbReference type="EMBL" id="CAI9753149.1"/>
    </source>
</evidence>
<dbReference type="Pfam" id="PF04873">
    <property type="entry name" value="EIN3_DNA-bd"/>
    <property type="match status" value="1"/>
</dbReference>
<gene>
    <name evidence="7" type="ORF">FPE_LOCUS580</name>
</gene>
<dbReference type="Proteomes" id="UP000834106">
    <property type="component" value="Chromosome 1"/>
</dbReference>
<dbReference type="PANTHER" id="PTHR33305:SF29">
    <property type="entry name" value="ETHYLENE INSENSITIVE 3-LIKE 5 PROTEIN"/>
    <property type="match status" value="1"/>
</dbReference>
<dbReference type="GO" id="GO:0003677">
    <property type="term" value="F:DNA binding"/>
    <property type="evidence" value="ECO:0007669"/>
    <property type="project" value="TreeGrafter"/>
</dbReference>
<feature type="compositionally biased region" description="Acidic residues" evidence="5">
    <location>
        <begin position="19"/>
        <end position="31"/>
    </location>
</feature>
<keyword evidence="8" id="KW-1185">Reference proteome</keyword>
<reference evidence="7" key="1">
    <citation type="submission" date="2023-05" db="EMBL/GenBank/DDBJ databases">
        <authorList>
            <person name="Huff M."/>
        </authorList>
    </citation>
    <scope>NUCLEOTIDE SEQUENCE</scope>
</reference>
<keyword evidence="4" id="KW-0539">Nucleus</keyword>
<evidence type="ECO:0000256" key="3">
    <source>
        <dbReference type="ARBA" id="ARBA00022745"/>
    </source>
</evidence>
<dbReference type="SUPFAM" id="SSF116768">
    <property type="entry name" value="DNA-binding domain of EIN3-like"/>
    <property type="match status" value="1"/>
</dbReference>
<comment type="subcellular location">
    <subcellularLocation>
        <location evidence="1">Nucleus</location>
    </subcellularLocation>
</comment>
<evidence type="ECO:0000256" key="1">
    <source>
        <dbReference type="ARBA" id="ARBA00004123"/>
    </source>
</evidence>
<dbReference type="InterPro" id="IPR006957">
    <property type="entry name" value="EIN3"/>
</dbReference>
<dbReference type="Gene3D" id="1.10.3180.10">
    <property type="entry name" value="DNA-binding domain of EIN3-like"/>
    <property type="match status" value="2"/>
</dbReference>
<dbReference type="GO" id="GO:0009873">
    <property type="term" value="P:ethylene-activated signaling pathway"/>
    <property type="evidence" value="ECO:0007669"/>
    <property type="project" value="UniProtKB-KW"/>
</dbReference>
<evidence type="ECO:0000313" key="8">
    <source>
        <dbReference type="Proteomes" id="UP000834106"/>
    </source>
</evidence>